<feature type="compositionally biased region" description="Basic and acidic residues" evidence="7">
    <location>
        <begin position="875"/>
        <end position="884"/>
    </location>
</feature>
<feature type="transmembrane region" description="Helical" evidence="8">
    <location>
        <begin position="563"/>
        <end position="587"/>
    </location>
</feature>
<feature type="compositionally biased region" description="Low complexity" evidence="7">
    <location>
        <begin position="33"/>
        <end position="71"/>
    </location>
</feature>
<evidence type="ECO:0000259" key="11">
    <source>
        <dbReference type="Pfam" id="PF21082"/>
    </source>
</evidence>
<dbReference type="PANTHER" id="PTHR30347">
    <property type="entry name" value="POTASSIUM CHANNEL RELATED"/>
    <property type="match status" value="1"/>
</dbReference>
<dbReference type="SUPFAM" id="SSF50182">
    <property type="entry name" value="Sm-like ribonucleoproteins"/>
    <property type="match status" value="1"/>
</dbReference>
<keyword evidence="3" id="KW-1003">Cell membrane</keyword>
<feature type="transmembrane region" description="Helical" evidence="8">
    <location>
        <begin position="408"/>
        <end position="428"/>
    </location>
</feature>
<dbReference type="PANTHER" id="PTHR30347:SF1">
    <property type="entry name" value="MECHANOSENSITIVE CHANNEL MSCK"/>
    <property type="match status" value="1"/>
</dbReference>
<protein>
    <submittedName>
        <fullName evidence="12">Mechanosensitive ion channel family protein</fullName>
    </submittedName>
</protein>
<evidence type="ECO:0000256" key="3">
    <source>
        <dbReference type="ARBA" id="ARBA00022475"/>
    </source>
</evidence>
<feature type="transmembrane region" description="Helical" evidence="8">
    <location>
        <begin position="607"/>
        <end position="634"/>
    </location>
</feature>
<dbReference type="EMBL" id="CP098807">
    <property type="protein sequence ID" value="USJ25165.1"/>
    <property type="molecule type" value="Genomic_DNA"/>
</dbReference>
<evidence type="ECO:0000256" key="7">
    <source>
        <dbReference type="SAM" id="MobiDB-lite"/>
    </source>
</evidence>
<evidence type="ECO:0000256" key="6">
    <source>
        <dbReference type="ARBA" id="ARBA00023136"/>
    </source>
</evidence>
<feature type="signal peptide" evidence="9">
    <location>
        <begin position="1"/>
        <end position="27"/>
    </location>
</feature>
<dbReference type="InterPro" id="IPR011066">
    <property type="entry name" value="MscS_channel_C_sf"/>
</dbReference>
<dbReference type="InterPro" id="IPR052702">
    <property type="entry name" value="MscS-like_channel"/>
</dbReference>
<dbReference type="AlphaFoldDB" id="A0A9Q9DB92"/>
<keyword evidence="9" id="KW-0732">Signal</keyword>
<dbReference type="InterPro" id="IPR023408">
    <property type="entry name" value="MscS_beta-dom_sf"/>
</dbReference>
<evidence type="ECO:0000256" key="5">
    <source>
        <dbReference type="ARBA" id="ARBA00022989"/>
    </source>
</evidence>
<proteinExistence type="inferred from homology"/>
<feature type="domain" description="Mechanosensitive ion channel MscS" evidence="10">
    <location>
        <begin position="700"/>
        <end position="767"/>
    </location>
</feature>
<dbReference type="SUPFAM" id="SSF82689">
    <property type="entry name" value="Mechanosensitive channel protein MscS (YggB), C-terminal domain"/>
    <property type="match status" value="1"/>
</dbReference>
<feature type="compositionally biased region" description="Low complexity" evidence="7">
    <location>
        <begin position="84"/>
        <end position="118"/>
    </location>
</feature>
<feature type="transmembrane region" description="Helical" evidence="8">
    <location>
        <begin position="440"/>
        <end position="463"/>
    </location>
</feature>
<gene>
    <name evidence="12" type="ORF">NE863_09425</name>
</gene>
<evidence type="ECO:0000256" key="1">
    <source>
        <dbReference type="ARBA" id="ARBA00004651"/>
    </source>
</evidence>
<evidence type="ECO:0000256" key="2">
    <source>
        <dbReference type="ARBA" id="ARBA00008017"/>
    </source>
</evidence>
<dbReference type="Gene3D" id="2.30.30.60">
    <property type="match status" value="1"/>
</dbReference>
<comment type="subcellular location">
    <subcellularLocation>
        <location evidence="1">Cell membrane</location>
        <topology evidence="1">Multi-pass membrane protein</topology>
    </subcellularLocation>
</comment>
<dbReference type="InterPro" id="IPR049278">
    <property type="entry name" value="MS_channel_C"/>
</dbReference>
<feature type="transmembrane region" description="Helical" evidence="8">
    <location>
        <begin position="333"/>
        <end position="354"/>
    </location>
</feature>
<feature type="compositionally biased region" description="Basic and acidic residues" evidence="7">
    <location>
        <begin position="891"/>
        <end position="906"/>
    </location>
</feature>
<feature type="compositionally biased region" description="Low complexity" evidence="7">
    <location>
        <begin position="921"/>
        <end position="935"/>
    </location>
</feature>
<reference evidence="12" key="1">
    <citation type="submission" date="2022-06" db="EMBL/GenBank/DDBJ databases">
        <title>Physiological and biochemical characterization and genomic elucidation of a strain of the genus Ensifer adhaerens M8 that combines arsenic oxidation and chromium reduction.</title>
        <authorList>
            <person name="Li X."/>
            <person name="Yu c."/>
        </authorList>
    </citation>
    <scope>NUCLEOTIDE SEQUENCE</scope>
    <source>
        <strain evidence="12">M8</strain>
    </source>
</reference>
<feature type="transmembrane region" description="Helical" evidence="8">
    <location>
        <begin position="510"/>
        <end position="528"/>
    </location>
</feature>
<feature type="transmembrane region" description="Helical" evidence="8">
    <location>
        <begin position="290"/>
        <end position="312"/>
    </location>
</feature>
<organism evidence="12 13">
    <name type="scientific">Ensifer adhaerens</name>
    <name type="common">Sinorhizobium morelense</name>
    <dbReference type="NCBI Taxonomy" id="106592"/>
    <lineage>
        <taxon>Bacteria</taxon>
        <taxon>Pseudomonadati</taxon>
        <taxon>Pseudomonadota</taxon>
        <taxon>Alphaproteobacteria</taxon>
        <taxon>Hyphomicrobiales</taxon>
        <taxon>Rhizobiaceae</taxon>
        <taxon>Sinorhizobium/Ensifer group</taxon>
        <taxon>Ensifer</taxon>
    </lineage>
</organism>
<evidence type="ECO:0000259" key="10">
    <source>
        <dbReference type="Pfam" id="PF00924"/>
    </source>
</evidence>
<dbReference type="InterPro" id="IPR011014">
    <property type="entry name" value="MscS_channel_TM-2"/>
</dbReference>
<dbReference type="Gene3D" id="1.10.287.1260">
    <property type="match status" value="1"/>
</dbReference>
<dbReference type="InterPro" id="IPR010920">
    <property type="entry name" value="LSM_dom_sf"/>
</dbReference>
<feature type="transmembrane region" description="Helical" evidence="8">
    <location>
        <begin position="684"/>
        <end position="713"/>
    </location>
</feature>
<feature type="region of interest" description="Disordered" evidence="7">
    <location>
        <begin position="33"/>
        <end position="125"/>
    </location>
</feature>
<dbReference type="Pfam" id="PF21082">
    <property type="entry name" value="MS_channel_3rd"/>
    <property type="match status" value="1"/>
</dbReference>
<feature type="chain" id="PRO_5040419052" evidence="9">
    <location>
        <begin position="28"/>
        <end position="935"/>
    </location>
</feature>
<feature type="transmembrane region" description="Helical" evidence="8">
    <location>
        <begin position="483"/>
        <end position="504"/>
    </location>
</feature>
<evidence type="ECO:0000256" key="4">
    <source>
        <dbReference type="ARBA" id="ARBA00022692"/>
    </source>
</evidence>
<comment type="similarity">
    <text evidence="2">Belongs to the MscS (TC 1.A.23) family.</text>
</comment>
<feature type="transmembrane region" description="Helical" evidence="8">
    <location>
        <begin position="655"/>
        <end position="678"/>
    </location>
</feature>
<dbReference type="GO" id="GO:0005886">
    <property type="term" value="C:plasma membrane"/>
    <property type="evidence" value="ECO:0007669"/>
    <property type="project" value="UniProtKB-SubCell"/>
</dbReference>
<dbReference type="Proteomes" id="UP001055460">
    <property type="component" value="Chromosome"/>
</dbReference>
<dbReference type="SUPFAM" id="SSF82861">
    <property type="entry name" value="Mechanosensitive channel protein MscS (YggB), transmembrane region"/>
    <property type="match status" value="1"/>
</dbReference>
<evidence type="ECO:0000313" key="12">
    <source>
        <dbReference type="EMBL" id="USJ25165.1"/>
    </source>
</evidence>
<feature type="transmembrane region" description="Helical" evidence="8">
    <location>
        <begin position="366"/>
        <end position="387"/>
    </location>
</feature>
<accession>A0A9Q9DB92</accession>
<evidence type="ECO:0000256" key="8">
    <source>
        <dbReference type="SAM" id="Phobius"/>
    </source>
</evidence>
<evidence type="ECO:0000256" key="9">
    <source>
        <dbReference type="SAM" id="SignalP"/>
    </source>
</evidence>
<evidence type="ECO:0000313" key="13">
    <source>
        <dbReference type="Proteomes" id="UP001055460"/>
    </source>
</evidence>
<feature type="domain" description="Mechanosensitive ion channel MscS C-terminal" evidence="11">
    <location>
        <begin position="775"/>
        <end position="856"/>
    </location>
</feature>
<dbReference type="Pfam" id="PF00924">
    <property type="entry name" value="MS_channel_2nd"/>
    <property type="match status" value="1"/>
</dbReference>
<keyword evidence="4 8" id="KW-0812">Transmembrane</keyword>
<dbReference type="GO" id="GO:0008381">
    <property type="term" value="F:mechanosensitive monoatomic ion channel activity"/>
    <property type="evidence" value="ECO:0007669"/>
    <property type="project" value="UniProtKB-ARBA"/>
</dbReference>
<sequence length="935" mass="99816">MKLRSVGKLPAILVCLLALAVGGPVMAQKAAQPTAQQTAQANGQAGQKSTQPAQSPQGAQSSQTAAQPAAGKPAQEAQPAENGATPGATEPAATTTQPAQNAQPAADALPADATPPAQSQAAEQLTKADEELKGLTERVEKAKDDDIVLADLKVQVDALAKQIIGVSVSTRPRLDEIKARLTELGDPPAEGQPPEADIVTAERKRLMAERGAINALTGEAEGLSVQATKLSNAITATRRALFSNTLLKNTEVSTGMFDDALTATADETRVLSRSVGSWLSFAWNYKRVPLLTALFLSLLAALVFLSGSRRLFRPLIEHDITDEEPSYFRRLSVAFWSTLIPTIASAAFAVSSFLFLRGFNVLRSDIAPIIAITLGVAVVVFFVTRLAQAVLSPRDSRWRLVRVSDRGARMLMIAIFAMALVNGLDYLFGGVSEALGSPVVLTVVKSYIASIVIGLIIMASAWIKPTLRKDESFDAHGRAWPRVVSFALLATGALLIIAAVSGYVGLARFIATQIIITGAILVTMYIGILTGRAVAKQGAFAETAAGRYLERRYNLEQVALDQIGLAAGLSIYALVVMFFIPLILLQWGFQVADIESWAYRMVTEIKIGSITISLVGILAGILFFALGYAVTRFVQRWIDGNIMARSRVDAGVRNSIRTGIGYTGVGLAGLIGLSAAGIDLSNLALVAGALSLGVGFGLQNIVSNFVSGLILLVERPFKVGDWIVSGTTEGFVKRISVRATEIETFQHQSIMMPNSLLINASVGNWTHRNKLGRSEIAITVTYASEPRRIMELLAEIAAAHPMVLKNPSPSVGFTAFGDDRMTFELRIYVADVLTGGGVRNDLRVSIYERFRDEGIGAPFPVKIEDVPVEDQTGIESHHPEEVGEPKGATSAEERAAAKSAASDKKTAAAAPLDEEREVEGASSRRSASRRANPNR</sequence>
<keyword evidence="6 8" id="KW-0472">Membrane</keyword>
<dbReference type="Gene3D" id="3.30.70.100">
    <property type="match status" value="1"/>
</dbReference>
<name>A0A9Q9DB92_ENSAD</name>
<feature type="region of interest" description="Disordered" evidence="7">
    <location>
        <begin position="874"/>
        <end position="935"/>
    </location>
</feature>
<dbReference type="RefSeq" id="WP_176960255.1">
    <property type="nucleotide sequence ID" value="NZ_CAXURO020000001.1"/>
</dbReference>
<dbReference type="InterPro" id="IPR006685">
    <property type="entry name" value="MscS_channel_2nd"/>
</dbReference>
<keyword evidence="5 8" id="KW-1133">Transmembrane helix</keyword>